<keyword evidence="8" id="KW-1185">Reference proteome</keyword>
<comment type="caution">
    <text evidence="7">The sequence shown here is derived from an EMBL/GenBank/DDBJ whole genome shotgun (WGS) entry which is preliminary data.</text>
</comment>
<feature type="transmembrane region" description="Helical" evidence="6">
    <location>
        <begin position="151"/>
        <end position="172"/>
    </location>
</feature>
<dbReference type="Proteomes" id="UP001162131">
    <property type="component" value="Unassembled WGS sequence"/>
</dbReference>
<keyword evidence="3 6" id="KW-0812">Transmembrane</keyword>
<proteinExistence type="inferred from homology"/>
<evidence type="ECO:0000256" key="5">
    <source>
        <dbReference type="ARBA" id="ARBA00023136"/>
    </source>
</evidence>
<evidence type="ECO:0000313" key="8">
    <source>
        <dbReference type="Proteomes" id="UP001162131"/>
    </source>
</evidence>
<feature type="transmembrane region" description="Helical" evidence="6">
    <location>
        <begin position="193"/>
        <end position="217"/>
    </location>
</feature>
<evidence type="ECO:0000256" key="6">
    <source>
        <dbReference type="SAM" id="Phobius"/>
    </source>
</evidence>
<organism evidence="7 8">
    <name type="scientific">Blepharisma stoltei</name>
    <dbReference type="NCBI Taxonomy" id="1481888"/>
    <lineage>
        <taxon>Eukaryota</taxon>
        <taxon>Sar</taxon>
        <taxon>Alveolata</taxon>
        <taxon>Ciliophora</taxon>
        <taxon>Postciliodesmatophora</taxon>
        <taxon>Heterotrichea</taxon>
        <taxon>Heterotrichida</taxon>
        <taxon>Blepharismidae</taxon>
        <taxon>Blepharisma</taxon>
    </lineage>
</organism>
<evidence type="ECO:0000256" key="1">
    <source>
        <dbReference type="ARBA" id="ARBA00004141"/>
    </source>
</evidence>
<feature type="transmembrane region" description="Helical" evidence="6">
    <location>
        <begin position="388"/>
        <end position="407"/>
    </location>
</feature>
<evidence type="ECO:0008006" key="9">
    <source>
        <dbReference type="Google" id="ProtNLM"/>
    </source>
</evidence>
<feature type="transmembrane region" description="Helical" evidence="6">
    <location>
        <begin position="123"/>
        <end position="145"/>
    </location>
</feature>
<keyword evidence="5 6" id="KW-0472">Membrane</keyword>
<dbReference type="PANTHER" id="PTHR10383">
    <property type="entry name" value="SERINE INCORPORATOR"/>
    <property type="match status" value="1"/>
</dbReference>
<feature type="transmembrane region" description="Helical" evidence="6">
    <location>
        <begin position="41"/>
        <end position="59"/>
    </location>
</feature>
<feature type="transmembrane region" description="Helical" evidence="6">
    <location>
        <begin position="95"/>
        <end position="111"/>
    </location>
</feature>
<evidence type="ECO:0000256" key="4">
    <source>
        <dbReference type="ARBA" id="ARBA00022989"/>
    </source>
</evidence>
<feature type="transmembrane region" description="Helical" evidence="6">
    <location>
        <begin position="254"/>
        <end position="272"/>
    </location>
</feature>
<comment type="similarity">
    <text evidence="2">Belongs to the TDE1 family.</text>
</comment>
<evidence type="ECO:0000256" key="3">
    <source>
        <dbReference type="ARBA" id="ARBA00022692"/>
    </source>
</evidence>
<dbReference type="Pfam" id="PF03348">
    <property type="entry name" value="Serinc"/>
    <property type="match status" value="1"/>
</dbReference>
<reference evidence="7" key="1">
    <citation type="submission" date="2021-09" db="EMBL/GenBank/DDBJ databases">
        <authorList>
            <consortium name="AG Swart"/>
            <person name="Singh M."/>
            <person name="Singh A."/>
            <person name="Seah K."/>
            <person name="Emmerich C."/>
        </authorList>
    </citation>
    <scope>NUCLEOTIDE SEQUENCE</scope>
    <source>
        <strain evidence="7">ATCC30299</strain>
    </source>
</reference>
<name>A0AAU9JMY8_9CILI</name>
<feature type="transmembrane region" description="Helical" evidence="6">
    <location>
        <begin position="350"/>
        <end position="368"/>
    </location>
</feature>
<evidence type="ECO:0000256" key="2">
    <source>
        <dbReference type="ARBA" id="ARBA00006665"/>
    </source>
</evidence>
<accession>A0AAU9JMY8</accession>
<dbReference type="AlphaFoldDB" id="A0AAU9JMY8"/>
<dbReference type="PANTHER" id="PTHR10383:SF9">
    <property type="entry name" value="SERINE INCORPORATOR, ISOFORM F"/>
    <property type="match status" value="1"/>
</dbReference>
<evidence type="ECO:0000313" key="7">
    <source>
        <dbReference type="EMBL" id="CAG9328271.1"/>
    </source>
</evidence>
<gene>
    <name evidence="7" type="ORF">BSTOLATCC_MIC45726</name>
</gene>
<comment type="subcellular location">
    <subcellularLocation>
        <location evidence="1">Membrane</location>
        <topology evidence="1">Multi-pass membrane protein</topology>
    </subcellularLocation>
</comment>
<protein>
    <recommendedName>
        <fullName evidence="9">Serine incorporator</fullName>
    </recommendedName>
</protein>
<sequence length="421" mass="47525">MGLVASCASSAICCAGSACCNCMCGTCMKCCKTSHHHHMRLGYLVLMIIAAGFGILFLYEGKNMMTPWTKYGLVNCDGNSESVCLGVQTVYRESFALALFFLLMLFLSIPGGKFSAIINQGAWIFKTLIIIAIFIITFFIDNAFFDVWREICRYVSMFFLVIQIIILIDFAYTWNEDWLNKYEVSSSKGYWGFCLFFFSGLAWSLSITIIALCYYWFGTSSECGVNIFLITLTLALGSIFTVMSLTPLVENGSLLTSSIVNIYIVWLCWYGLVSDTSNCNSWNDTKSTGLTIAFGLLVLMIMLLYISFREIKKSDKQTIARDAAEVVMAPEDEGNEKEAYKEDEELDRRMVYFHVLMIIVSMYYSMLLTNWGAANVDGGAYDNDNASMWVKFVALWTTVLLYVWSLIAPKVCKNRDFSSQI</sequence>
<dbReference type="GO" id="GO:0016020">
    <property type="term" value="C:membrane"/>
    <property type="evidence" value="ECO:0007669"/>
    <property type="project" value="UniProtKB-SubCell"/>
</dbReference>
<keyword evidence="4 6" id="KW-1133">Transmembrane helix</keyword>
<dbReference type="EMBL" id="CAJZBQ010000045">
    <property type="protein sequence ID" value="CAG9328271.1"/>
    <property type="molecule type" value="Genomic_DNA"/>
</dbReference>
<feature type="transmembrane region" description="Helical" evidence="6">
    <location>
        <begin position="292"/>
        <end position="308"/>
    </location>
</feature>
<feature type="transmembrane region" description="Helical" evidence="6">
    <location>
        <begin position="223"/>
        <end position="242"/>
    </location>
</feature>
<dbReference type="InterPro" id="IPR005016">
    <property type="entry name" value="TDE1/TMS"/>
</dbReference>